<evidence type="ECO:0000256" key="5">
    <source>
        <dbReference type="ARBA" id="ARBA00022908"/>
    </source>
</evidence>
<dbReference type="GO" id="GO:0006310">
    <property type="term" value="P:DNA recombination"/>
    <property type="evidence" value="ECO:0007669"/>
    <property type="project" value="UniProtKB-KW"/>
</dbReference>
<evidence type="ECO:0000259" key="11">
    <source>
        <dbReference type="PROSITE" id="PS51900"/>
    </source>
</evidence>
<dbReference type="Pfam" id="PF00589">
    <property type="entry name" value="Phage_integrase"/>
    <property type="match status" value="1"/>
</dbReference>
<dbReference type="PROSITE" id="PS51900">
    <property type="entry name" value="CB"/>
    <property type="match status" value="1"/>
</dbReference>
<dbReference type="PANTHER" id="PTHR30349:SF77">
    <property type="entry name" value="TYROSINE RECOMBINASE XERC"/>
    <property type="match status" value="1"/>
</dbReference>
<evidence type="ECO:0000256" key="3">
    <source>
        <dbReference type="ARBA" id="ARBA00022618"/>
    </source>
</evidence>
<dbReference type="Proteomes" id="UP000284416">
    <property type="component" value="Unassembled WGS sequence"/>
</dbReference>
<dbReference type="InterPro" id="IPR011010">
    <property type="entry name" value="DNA_brk_join_enz"/>
</dbReference>
<dbReference type="Pfam" id="PF02899">
    <property type="entry name" value="Phage_int_SAM_1"/>
    <property type="match status" value="1"/>
</dbReference>
<sequence>MNSNQLIVIEELRSNFLNEVNNSNSISTLTTILLNDSLYRNLLDDIDYSGEDDYSSFNDVEMFYLYIHKQRDLNEKKNRSASTKKEYLRDLLLFYKQLMENAHHFELAIEQITGFQLFKHLNHRHIRKYQEWLKDAPLGKSGKPYSVATLNRKTVIIKSFLAFLFNTKYISIPLHEKVLSSSVRSNDRPNKEISSSEVIAILDYFRNNSIVYGILAVLATTGIRVAELCKARVSDIDYFEGDYWLTVIGKGNEERQVLIHSNVLQAIINFRKRRRLDFKVGPGDESPLFTSAKGKAYNYKYLSNFLIRKINAAELDIIRLRKNPITPHTFRHGFALISEEQGVDIRKIQESLHHKDIRTTMIYLNRRQARKNNAAHAWKNSNVIQNI</sequence>
<evidence type="ECO:0000256" key="9">
    <source>
        <dbReference type="PROSITE-ProRule" id="PRU01248"/>
    </source>
</evidence>
<dbReference type="InterPro" id="IPR010998">
    <property type="entry name" value="Integrase_recombinase_N"/>
</dbReference>
<gene>
    <name evidence="12" type="ORF">D1B31_18470</name>
</gene>
<keyword evidence="5" id="KW-0229">DNA integration</keyword>
<evidence type="ECO:0000256" key="2">
    <source>
        <dbReference type="ARBA" id="ARBA00022490"/>
    </source>
</evidence>
<dbReference type="InterPro" id="IPR044068">
    <property type="entry name" value="CB"/>
</dbReference>
<feature type="domain" description="Core-binding (CB)" evidence="11">
    <location>
        <begin position="55"/>
        <end position="165"/>
    </location>
</feature>
<dbReference type="SUPFAM" id="SSF56349">
    <property type="entry name" value="DNA breaking-rejoining enzymes"/>
    <property type="match status" value="1"/>
</dbReference>
<keyword evidence="13" id="KW-1185">Reference proteome</keyword>
<evidence type="ECO:0000256" key="6">
    <source>
        <dbReference type="ARBA" id="ARBA00023125"/>
    </source>
</evidence>
<dbReference type="InterPro" id="IPR002104">
    <property type="entry name" value="Integrase_catalytic"/>
</dbReference>
<accession>A0A417YQJ5</accession>
<organism evidence="12 13">
    <name type="scientific">Neobacillus notoginsengisoli</name>
    <dbReference type="NCBI Taxonomy" id="1578198"/>
    <lineage>
        <taxon>Bacteria</taxon>
        <taxon>Bacillati</taxon>
        <taxon>Bacillota</taxon>
        <taxon>Bacilli</taxon>
        <taxon>Bacillales</taxon>
        <taxon>Bacillaceae</taxon>
        <taxon>Neobacillus</taxon>
    </lineage>
</organism>
<dbReference type="PROSITE" id="PS51898">
    <property type="entry name" value="TYR_RECOMBINASE"/>
    <property type="match status" value="1"/>
</dbReference>
<dbReference type="GO" id="GO:0003677">
    <property type="term" value="F:DNA binding"/>
    <property type="evidence" value="ECO:0007669"/>
    <property type="project" value="UniProtKB-UniRule"/>
</dbReference>
<reference evidence="12 13" key="1">
    <citation type="journal article" date="2017" name="Int. J. Syst. Evol. Microbiol.">
        <title>Bacillus notoginsengisoli sp. nov., a novel bacterium isolated from the rhizosphere of Panax notoginseng.</title>
        <authorList>
            <person name="Zhang M.Y."/>
            <person name="Cheng J."/>
            <person name="Cai Y."/>
            <person name="Zhang T.Y."/>
            <person name="Wu Y.Y."/>
            <person name="Manikprabhu D."/>
            <person name="Li W.J."/>
            <person name="Zhang Y.X."/>
        </authorList>
    </citation>
    <scope>NUCLEOTIDE SEQUENCE [LARGE SCALE GENOMIC DNA]</scope>
    <source>
        <strain evidence="12 13">JCM 30743</strain>
    </source>
</reference>
<evidence type="ECO:0000256" key="7">
    <source>
        <dbReference type="ARBA" id="ARBA00023172"/>
    </source>
</evidence>
<dbReference type="PANTHER" id="PTHR30349">
    <property type="entry name" value="PHAGE INTEGRASE-RELATED"/>
    <property type="match status" value="1"/>
</dbReference>
<keyword evidence="7" id="KW-0233">DNA recombination</keyword>
<dbReference type="Gene3D" id="1.10.443.10">
    <property type="entry name" value="Intergrase catalytic core"/>
    <property type="match status" value="1"/>
</dbReference>
<keyword evidence="2" id="KW-0963">Cytoplasm</keyword>
<proteinExistence type="predicted"/>
<dbReference type="GO" id="GO:0051301">
    <property type="term" value="P:cell division"/>
    <property type="evidence" value="ECO:0007669"/>
    <property type="project" value="UniProtKB-KW"/>
</dbReference>
<dbReference type="AlphaFoldDB" id="A0A417YQJ5"/>
<dbReference type="GO" id="GO:0015074">
    <property type="term" value="P:DNA integration"/>
    <property type="evidence" value="ECO:0007669"/>
    <property type="project" value="UniProtKB-KW"/>
</dbReference>
<evidence type="ECO:0000313" key="12">
    <source>
        <dbReference type="EMBL" id="RHW36063.1"/>
    </source>
</evidence>
<evidence type="ECO:0000256" key="8">
    <source>
        <dbReference type="ARBA" id="ARBA00023306"/>
    </source>
</evidence>
<keyword evidence="8" id="KW-0131">Cell cycle</keyword>
<keyword evidence="6 9" id="KW-0238">DNA-binding</keyword>
<keyword evidence="3" id="KW-0132">Cell division</keyword>
<evidence type="ECO:0000256" key="1">
    <source>
        <dbReference type="ARBA" id="ARBA00004496"/>
    </source>
</evidence>
<dbReference type="InterPro" id="IPR004107">
    <property type="entry name" value="Integrase_SAM-like_N"/>
</dbReference>
<dbReference type="OrthoDB" id="2445040at2"/>
<dbReference type="GO" id="GO:0007059">
    <property type="term" value="P:chromosome segregation"/>
    <property type="evidence" value="ECO:0007669"/>
    <property type="project" value="UniProtKB-KW"/>
</dbReference>
<dbReference type="EMBL" id="QWEG01000012">
    <property type="protein sequence ID" value="RHW36063.1"/>
    <property type="molecule type" value="Genomic_DNA"/>
</dbReference>
<evidence type="ECO:0000259" key="10">
    <source>
        <dbReference type="PROSITE" id="PS51898"/>
    </source>
</evidence>
<feature type="domain" description="Tyr recombinase" evidence="10">
    <location>
        <begin position="188"/>
        <end position="376"/>
    </location>
</feature>
<protein>
    <submittedName>
        <fullName evidence="12">Integrase</fullName>
    </submittedName>
</protein>
<evidence type="ECO:0000256" key="4">
    <source>
        <dbReference type="ARBA" id="ARBA00022829"/>
    </source>
</evidence>
<name>A0A417YQJ5_9BACI</name>
<evidence type="ECO:0000313" key="13">
    <source>
        <dbReference type="Proteomes" id="UP000284416"/>
    </source>
</evidence>
<dbReference type="GO" id="GO:0005737">
    <property type="term" value="C:cytoplasm"/>
    <property type="evidence" value="ECO:0007669"/>
    <property type="project" value="UniProtKB-SubCell"/>
</dbReference>
<keyword evidence="4" id="KW-0159">Chromosome partition</keyword>
<comment type="subcellular location">
    <subcellularLocation>
        <location evidence="1">Cytoplasm</location>
    </subcellularLocation>
</comment>
<dbReference type="RefSeq" id="WP_118923164.1">
    <property type="nucleotide sequence ID" value="NZ_QWEG01000012.1"/>
</dbReference>
<comment type="caution">
    <text evidence="12">The sequence shown here is derived from an EMBL/GenBank/DDBJ whole genome shotgun (WGS) entry which is preliminary data.</text>
</comment>
<dbReference type="InterPro" id="IPR050090">
    <property type="entry name" value="Tyrosine_recombinase_XerCD"/>
</dbReference>
<dbReference type="Gene3D" id="1.10.150.130">
    <property type="match status" value="1"/>
</dbReference>
<dbReference type="InterPro" id="IPR013762">
    <property type="entry name" value="Integrase-like_cat_sf"/>
</dbReference>